<dbReference type="RefSeq" id="WP_090731635.1">
    <property type="nucleotide sequence ID" value="NZ_FNYQ01000035.1"/>
</dbReference>
<protein>
    <submittedName>
        <fullName evidence="2">Uncharacterized protein</fullName>
    </submittedName>
</protein>
<feature type="signal peptide" evidence="1">
    <location>
        <begin position="1"/>
        <end position="19"/>
    </location>
</feature>
<dbReference type="InterPro" id="IPR010239">
    <property type="entry name" value="CHP02001"/>
</dbReference>
<dbReference type="NCBIfam" id="TIGR02001">
    <property type="entry name" value="gcw_chp"/>
    <property type="match status" value="1"/>
</dbReference>
<reference evidence="2 3" key="1">
    <citation type="submission" date="2016-10" db="EMBL/GenBank/DDBJ databases">
        <authorList>
            <person name="de Groot N.N."/>
        </authorList>
    </citation>
    <scope>NUCLEOTIDE SEQUENCE [LARGE SCALE GENOMIC DNA]</scope>
    <source>
        <strain evidence="2 3">DSM 373</strain>
    </source>
</reference>
<feature type="chain" id="PRO_5011451301" evidence="1">
    <location>
        <begin position="20"/>
        <end position="113"/>
    </location>
</feature>
<dbReference type="Pfam" id="PF09694">
    <property type="entry name" value="Gcw_chp"/>
    <property type="match status" value="1"/>
</dbReference>
<dbReference type="OrthoDB" id="9793561at2"/>
<sequence length="113" mass="12099">MTIKHYALTTLATASLTLAADQPRAMPHTFTASLGPFSEYRFRGIDQTFDRPALQGGFDCDHAGFHADNRSSNVSSGPGCPGGCLERDFCGGGKSRGGDFPLDTNQAIKFTMH</sequence>
<dbReference type="Proteomes" id="UP000199250">
    <property type="component" value="Unassembled WGS sequence"/>
</dbReference>
<dbReference type="AlphaFoldDB" id="A0A1H6UWP3"/>
<keyword evidence="1" id="KW-0732">Signal</keyword>
<gene>
    <name evidence="2" type="ORF">SAMN04244572_02270</name>
</gene>
<evidence type="ECO:0000313" key="3">
    <source>
        <dbReference type="Proteomes" id="UP000199250"/>
    </source>
</evidence>
<organism evidence="2 3">
    <name type="scientific">Azotobacter beijerinckii</name>
    <dbReference type="NCBI Taxonomy" id="170623"/>
    <lineage>
        <taxon>Bacteria</taxon>
        <taxon>Pseudomonadati</taxon>
        <taxon>Pseudomonadota</taxon>
        <taxon>Gammaproteobacteria</taxon>
        <taxon>Pseudomonadales</taxon>
        <taxon>Pseudomonadaceae</taxon>
        <taxon>Azotobacter</taxon>
    </lineage>
</organism>
<evidence type="ECO:0000313" key="2">
    <source>
        <dbReference type="EMBL" id="SEI96779.1"/>
    </source>
</evidence>
<evidence type="ECO:0000256" key="1">
    <source>
        <dbReference type="SAM" id="SignalP"/>
    </source>
</evidence>
<accession>A0A1H6UWP3</accession>
<name>A0A1H6UWP3_9GAMM</name>
<proteinExistence type="predicted"/>
<dbReference type="EMBL" id="FNYQ01000035">
    <property type="protein sequence ID" value="SEI96779.1"/>
    <property type="molecule type" value="Genomic_DNA"/>
</dbReference>